<evidence type="ECO:0000313" key="1">
    <source>
        <dbReference type="EMBL" id="MFC4957426.1"/>
    </source>
</evidence>
<proteinExistence type="predicted"/>
<dbReference type="EMBL" id="JBHSIZ010000016">
    <property type="protein sequence ID" value="MFC4957426.1"/>
    <property type="molecule type" value="Genomic_DNA"/>
</dbReference>
<evidence type="ECO:0000313" key="2">
    <source>
        <dbReference type="Proteomes" id="UP001595834"/>
    </source>
</evidence>
<comment type="caution">
    <text evidence="1">The sequence shown here is derived from an EMBL/GenBank/DDBJ whole genome shotgun (WGS) entry which is preliminary data.</text>
</comment>
<sequence length="54" mass="5698">MNANVALAVSVGDDLVIEEFGRYAVSSRPPYASWGSSVTQVPASATAETVRRTI</sequence>
<dbReference type="Proteomes" id="UP001595834">
    <property type="component" value="Unassembled WGS sequence"/>
</dbReference>
<name>A0ABV9ULP1_9ACTN</name>
<keyword evidence="2" id="KW-1185">Reference proteome</keyword>
<dbReference type="RefSeq" id="WP_344378536.1">
    <property type="nucleotide sequence ID" value="NZ_BAAASQ010000023.1"/>
</dbReference>
<protein>
    <submittedName>
        <fullName evidence="1">Uncharacterized protein</fullName>
    </submittedName>
</protein>
<gene>
    <name evidence="1" type="ORF">ACFPFX_14135</name>
</gene>
<reference evidence="2" key="1">
    <citation type="journal article" date="2019" name="Int. J. Syst. Evol. Microbiol.">
        <title>The Global Catalogue of Microorganisms (GCM) 10K type strain sequencing project: providing services to taxonomists for standard genome sequencing and annotation.</title>
        <authorList>
            <consortium name="The Broad Institute Genomics Platform"/>
            <consortium name="The Broad Institute Genome Sequencing Center for Infectious Disease"/>
            <person name="Wu L."/>
            <person name="Ma J."/>
        </authorList>
    </citation>
    <scope>NUCLEOTIDE SEQUENCE [LARGE SCALE GENOMIC DNA]</scope>
    <source>
        <strain evidence="2">CCM 7224</strain>
    </source>
</reference>
<accession>A0ABV9ULP1</accession>
<organism evidence="1 2">
    <name type="scientific">Streptomyces mauvecolor</name>
    <dbReference type="NCBI Taxonomy" id="58345"/>
    <lineage>
        <taxon>Bacteria</taxon>
        <taxon>Bacillati</taxon>
        <taxon>Actinomycetota</taxon>
        <taxon>Actinomycetes</taxon>
        <taxon>Kitasatosporales</taxon>
        <taxon>Streptomycetaceae</taxon>
        <taxon>Streptomyces</taxon>
    </lineage>
</organism>